<keyword evidence="6 8" id="KW-1133">Transmembrane helix</keyword>
<keyword evidence="4" id="KW-1003">Cell membrane</keyword>
<dbReference type="PANTHER" id="PTHR30252:SF3">
    <property type="entry name" value="PYRUVATE_PROTON SYMPORTER BTST"/>
    <property type="match status" value="1"/>
</dbReference>
<evidence type="ECO:0000256" key="4">
    <source>
        <dbReference type="ARBA" id="ARBA00022475"/>
    </source>
</evidence>
<evidence type="ECO:0000256" key="2">
    <source>
        <dbReference type="ARBA" id="ARBA00007755"/>
    </source>
</evidence>
<dbReference type="AlphaFoldDB" id="A0A378VVS2"/>
<accession>A0A378VVS2</accession>
<name>A0A378VVS2_NEIGO</name>
<evidence type="ECO:0000256" key="6">
    <source>
        <dbReference type="ARBA" id="ARBA00022989"/>
    </source>
</evidence>
<evidence type="ECO:0000256" key="8">
    <source>
        <dbReference type="SAM" id="Phobius"/>
    </source>
</evidence>
<keyword evidence="7 8" id="KW-0472">Membrane</keyword>
<dbReference type="InterPro" id="IPR051605">
    <property type="entry name" value="CstA"/>
</dbReference>
<dbReference type="InterPro" id="IPR003706">
    <property type="entry name" value="CstA_N"/>
</dbReference>
<feature type="transmembrane region" description="Helical" evidence="8">
    <location>
        <begin position="53"/>
        <end position="73"/>
    </location>
</feature>
<feature type="transmembrane region" description="Helical" evidence="8">
    <location>
        <begin position="120"/>
        <end position="140"/>
    </location>
</feature>
<evidence type="ECO:0000313" key="10">
    <source>
        <dbReference type="EMBL" id="SUA20929.1"/>
    </source>
</evidence>
<proteinExistence type="inferred from homology"/>
<dbReference type="GO" id="GO:0009267">
    <property type="term" value="P:cellular response to starvation"/>
    <property type="evidence" value="ECO:0007669"/>
    <property type="project" value="InterPro"/>
</dbReference>
<comment type="similarity">
    <text evidence="2">Belongs to the peptide transporter carbon starvation (CstA) (TC 2.A.114) family.</text>
</comment>
<feature type="transmembrane region" description="Helical" evidence="8">
    <location>
        <begin position="22"/>
        <end position="46"/>
    </location>
</feature>
<dbReference type="Pfam" id="PF02554">
    <property type="entry name" value="CstA"/>
    <property type="match status" value="1"/>
</dbReference>
<comment type="subcellular location">
    <subcellularLocation>
        <location evidence="1">Cell membrane</location>
        <topology evidence="1">Multi-pass membrane protein</topology>
    </subcellularLocation>
</comment>
<evidence type="ECO:0000256" key="1">
    <source>
        <dbReference type="ARBA" id="ARBA00004651"/>
    </source>
</evidence>
<dbReference type="GO" id="GO:0005886">
    <property type="term" value="C:plasma membrane"/>
    <property type="evidence" value="ECO:0007669"/>
    <property type="project" value="UniProtKB-SubCell"/>
</dbReference>
<protein>
    <submittedName>
        <fullName evidence="10">Protein CstA</fullName>
    </submittedName>
</protein>
<evidence type="ECO:0000256" key="7">
    <source>
        <dbReference type="ARBA" id="ARBA00023136"/>
    </source>
</evidence>
<dbReference type="EMBL" id="UGRI01000001">
    <property type="protein sequence ID" value="SUA20929.1"/>
    <property type="molecule type" value="Genomic_DNA"/>
</dbReference>
<feature type="domain" description="CstA N-terminal" evidence="9">
    <location>
        <begin position="2"/>
        <end position="71"/>
    </location>
</feature>
<evidence type="ECO:0000256" key="3">
    <source>
        <dbReference type="ARBA" id="ARBA00022448"/>
    </source>
</evidence>
<evidence type="ECO:0000259" key="9">
    <source>
        <dbReference type="Pfam" id="PF02554"/>
    </source>
</evidence>
<keyword evidence="5 8" id="KW-0812">Transmembrane</keyword>
<keyword evidence="3" id="KW-0813">Transport</keyword>
<reference evidence="10" key="1">
    <citation type="submission" date="2018-06" db="EMBL/GenBank/DDBJ databases">
        <authorList>
            <consortium name="Pathogen Informatics"/>
            <person name="Doyle S."/>
        </authorList>
    </citation>
    <scope>NUCLEOTIDE SEQUENCE [LARGE SCALE GENOMIC DNA]</scope>
    <source>
        <strain evidence="10">NCTC11421</strain>
    </source>
</reference>
<dbReference type="PANTHER" id="PTHR30252">
    <property type="entry name" value="INNER MEMBRANE PEPTIDE TRANSPORTER"/>
    <property type="match status" value="1"/>
</dbReference>
<gene>
    <name evidence="10" type="primary">cstA_1</name>
    <name evidence="10" type="ORF">NCTC11421_01034</name>
</gene>
<organism evidence="10">
    <name type="scientific">Neisseria gonorrhoeae</name>
    <dbReference type="NCBI Taxonomy" id="485"/>
    <lineage>
        <taxon>Bacteria</taxon>
        <taxon>Pseudomonadati</taxon>
        <taxon>Pseudomonadota</taxon>
        <taxon>Betaproteobacteria</taxon>
        <taxon>Neisseriales</taxon>
        <taxon>Neisseriaceae</taxon>
        <taxon>Neisseria</taxon>
    </lineage>
</organism>
<evidence type="ECO:0000256" key="5">
    <source>
        <dbReference type="ARBA" id="ARBA00022692"/>
    </source>
</evidence>
<sequence>MALWGYFLYTGVTDPLGGINSLWPLFGIANQMLAGVALIMCAVVLIKMKRDRYVWVALVPAVGVLLVTCYAGLQKLFHNDPRASFLAHAGKYSDALAKNEVLAPAKDIGEMAQIIFNDKINAGLTILFLSVVVTVAAYGLRTALKARKVGWPTAKEIPAVYRDGKQPEEQSEA</sequence>